<reference evidence="4 5" key="1">
    <citation type="submission" date="2021-02" db="EMBL/GenBank/DDBJ databases">
        <title>FDA dAtabase for Regulatory Grade micrObial Sequences (FDA-ARGOS): Supporting development and validation of Infectious Disease Dx tests.</title>
        <authorList>
            <person name="Sproer C."/>
            <person name="Gronow S."/>
            <person name="Severitt S."/>
            <person name="Schroder I."/>
            <person name="Tallon L."/>
            <person name="Sadzewicz L."/>
            <person name="Zhao X."/>
            <person name="Boylan J."/>
            <person name="Ott S."/>
            <person name="Bowen H."/>
            <person name="Vavikolanu K."/>
            <person name="Mehta A."/>
            <person name="Aluvathingal J."/>
            <person name="Nadendla S."/>
            <person name="Lowell S."/>
            <person name="Myers T."/>
            <person name="Yan Y."/>
            <person name="Sichtig H."/>
        </authorList>
    </citation>
    <scope>NUCLEOTIDE SEQUENCE [LARGE SCALE GENOMIC DNA]</scope>
    <source>
        <strain evidence="3 4">FDAARGOS_1211</strain>
        <strain evidence="2 5">FDAARGOS_1212</strain>
    </source>
</reference>
<dbReference type="Proteomes" id="UP000598054">
    <property type="component" value="Chromosome"/>
</dbReference>
<evidence type="ECO:0000313" key="5">
    <source>
        <dbReference type="Proteomes" id="UP000623926"/>
    </source>
</evidence>
<gene>
    <name evidence="3" type="ORF">I6J41_30440</name>
    <name evidence="2" type="ORF">I6J42_03575</name>
</gene>
<evidence type="ECO:0000256" key="1">
    <source>
        <dbReference type="SAM" id="MobiDB-lite"/>
    </source>
</evidence>
<name>A0ABD7CQU1_9ACTN</name>
<evidence type="ECO:0000313" key="3">
    <source>
        <dbReference type="EMBL" id="QRV44587.1"/>
    </source>
</evidence>
<accession>A0ABD7CQU1</accession>
<feature type="compositionally biased region" description="Low complexity" evidence="1">
    <location>
        <begin position="33"/>
        <end position="63"/>
    </location>
</feature>
<feature type="region of interest" description="Disordered" evidence="1">
    <location>
        <begin position="224"/>
        <end position="246"/>
    </location>
</feature>
<dbReference type="Proteomes" id="UP000623926">
    <property type="component" value="Chromosome"/>
</dbReference>
<evidence type="ECO:0000313" key="4">
    <source>
        <dbReference type="Proteomes" id="UP000598054"/>
    </source>
</evidence>
<sequence length="246" mass="25687">MLTSREELDAELGEAARAWLDAALAEAADDAARPQTAADDATRSEAAADGAARSGAAADASRTAASPYASPSWELRYAAAGRHCGQRHADSVRSLLLVEARAPLASITRLYEQGTAAERRAVLLTLHLLDLGDTALPLVEDALRANDTRLVAAAVGPYAADHLAPHAWRHAVLKCLFTEVPVAAVARLADRSRGDTELARMLTDFAAERTAAGRPVPEDLRTALALTAPAGHPAPPTAAPAPTEES</sequence>
<dbReference type="AlphaFoldDB" id="A0ABD7CQU1"/>
<dbReference type="RefSeq" id="WP_030275907.1">
    <property type="nucleotide sequence ID" value="NZ_CP070242.1"/>
</dbReference>
<dbReference type="EMBL" id="CP070249">
    <property type="protein sequence ID" value="QRV44587.1"/>
    <property type="molecule type" value="Genomic_DNA"/>
</dbReference>
<feature type="region of interest" description="Disordered" evidence="1">
    <location>
        <begin position="30"/>
        <end position="63"/>
    </location>
</feature>
<dbReference type="GeneID" id="63983928"/>
<dbReference type="InterPro" id="IPR047715">
    <property type="entry name" value="EboA_dom"/>
</dbReference>
<dbReference type="EMBL" id="CP070245">
    <property type="protein sequence ID" value="QRV33219.1"/>
    <property type="molecule type" value="Genomic_DNA"/>
</dbReference>
<proteinExistence type="predicted"/>
<keyword evidence="4" id="KW-1185">Reference proteome</keyword>
<organism evidence="2 5">
    <name type="scientific">Streptomyces californicus</name>
    <dbReference type="NCBI Taxonomy" id="67351"/>
    <lineage>
        <taxon>Bacteria</taxon>
        <taxon>Bacillati</taxon>
        <taxon>Actinomycetota</taxon>
        <taxon>Actinomycetes</taxon>
        <taxon>Kitasatosporales</taxon>
        <taxon>Streptomycetaceae</taxon>
        <taxon>Streptomyces</taxon>
    </lineage>
</organism>
<protein>
    <submittedName>
        <fullName evidence="2">EboA domain-containing protein</fullName>
    </submittedName>
</protein>
<evidence type="ECO:0000313" key="2">
    <source>
        <dbReference type="EMBL" id="QRV33219.1"/>
    </source>
</evidence>
<dbReference type="NCBIfam" id="NF035938">
    <property type="entry name" value="EboA_domain"/>
    <property type="match status" value="1"/>
</dbReference>